<accession>A0ABR8MJ10</accession>
<dbReference type="InterPro" id="IPR029068">
    <property type="entry name" value="Glyas_Bleomycin-R_OHBP_Dase"/>
</dbReference>
<dbReference type="Proteomes" id="UP000649289">
    <property type="component" value="Unassembled WGS sequence"/>
</dbReference>
<organism evidence="2 3">
    <name type="scientific">Nocardioides hwasunensis</name>
    <dbReference type="NCBI Taxonomy" id="397258"/>
    <lineage>
        <taxon>Bacteria</taxon>
        <taxon>Bacillati</taxon>
        <taxon>Actinomycetota</taxon>
        <taxon>Actinomycetes</taxon>
        <taxon>Propionibacteriales</taxon>
        <taxon>Nocardioidaceae</taxon>
        <taxon>Nocardioides</taxon>
    </lineage>
</organism>
<dbReference type="PANTHER" id="PTHR35908">
    <property type="entry name" value="HYPOTHETICAL FUSION PROTEIN"/>
    <property type="match status" value="1"/>
</dbReference>
<dbReference type="Gene3D" id="3.10.180.10">
    <property type="entry name" value="2,3-Dihydroxybiphenyl 1,2-Dioxygenase, domain 1"/>
    <property type="match status" value="1"/>
</dbReference>
<evidence type="ECO:0000313" key="2">
    <source>
        <dbReference type="EMBL" id="MBD3915903.1"/>
    </source>
</evidence>
<comment type="caution">
    <text evidence="2">The sequence shown here is derived from an EMBL/GenBank/DDBJ whole genome shotgun (WGS) entry which is preliminary data.</text>
</comment>
<evidence type="ECO:0000313" key="3">
    <source>
        <dbReference type="Proteomes" id="UP000649289"/>
    </source>
</evidence>
<proteinExistence type="predicted"/>
<name>A0ABR8MJ10_9ACTN</name>
<dbReference type="InterPro" id="IPR037523">
    <property type="entry name" value="VOC_core"/>
</dbReference>
<dbReference type="Pfam" id="PF18029">
    <property type="entry name" value="Glyoxalase_6"/>
    <property type="match status" value="1"/>
</dbReference>
<reference evidence="2 3" key="1">
    <citation type="submission" date="2020-09" db="EMBL/GenBank/DDBJ databases">
        <title>novel species in genus Nocardioides.</title>
        <authorList>
            <person name="Zhang G."/>
        </authorList>
    </citation>
    <scope>NUCLEOTIDE SEQUENCE [LARGE SCALE GENOMIC DNA]</scope>
    <source>
        <strain evidence="2 3">19197</strain>
    </source>
</reference>
<evidence type="ECO:0000259" key="1">
    <source>
        <dbReference type="PROSITE" id="PS51819"/>
    </source>
</evidence>
<gene>
    <name evidence="2" type="ORF">IEZ25_14865</name>
</gene>
<feature type="domain" description="VOC" evidence="1">
    <location>
        <begin position="1"/>
        <end position="108"/>
    </location>
</feature>
<dbReference type="InterPro" id="IPR041581">
    <property type="entry name" value="Glyoxalase_6"/>
</dbReference>
<dbReference type="PROSITE" id="PS51819">
    <property type="entry name" value="VOC"/>
    <property type="match status" value="1"/>
</dbReference>
<sequence>MLEFMCEDAVALGGFWSELLEFPLDDGASKDYAQFSPPEPQAKWLFVRSSPHGNSDRMVVALTSYDLDVDAERAVSLGATNDGRQESGGFEWVEMRDPEGNRFTFNAPPPS</sequence>
<dbReference type="PANTHER" id="PTHR35908:SF1">
    <property type="entry name" value="CONSERVED PROTEIN"/>
    <property type="match status" value="1"/>
</dbReference>
<keyword evidence="3" id="KW-1185">Reference proteome</keyword>
<dbReference type="EMBL" id="JACXYY010000006">
    <property type="protein sequence ID" value="MBD3915903.1"/>
    <property type="molecule type" value="Genomic_DNA"/>
</dbReference>
<dbReference type="SUPFAM" id="SSF54593">
    <property type="entry name" value="Glyoxalase/Bleomycin resistance protein/Dihydroxybiphenyl dioxygenase"/>
    <property type="match status" value="1"/>
</dbReference>
<protein>
    <recommendedName>
        <fullName evidence="1">VOC domain-containing protein</fullName>
    </recommendedName>
</protein>